<keyword evidence="1" id="KW-1133">Transmembrane helix</keyword>
<dbReference type="EMBL" id="JARBDR010000337">
    <property type="protein sequence ID" value="KAJ8315786.1"/>
    <property type="molecule type" value="Genomic_DNA"/>
</dbReference>
<evidence type="ECO:0008006" key="4">
    <source>
        <dbReference type="Google" id="ProtNLM"/>
    </source>
</evidence>
<accession>A0ABQ9FER0</accession>
<keyword evidence="3" id="KW-1185">Reference proteome</keyword>
<organism evidence="2 3">
    <name type="scientific">Tegillarca granosa</name>
    <name type="common">Malaysian cockle</name>
    <name type="synonym">Anadara granosa</name>
    <dbReference type="NCBI Taxonomy" id="220873"/>
    <lineage>
        <taxon>Eukaryota</taxon>
        <taxon>Metazoa</taxon>
        <taxon>Spiralia</taxon>
        <taxon>Lophotrochozoa</taxon>
        <taxon>Mollusca</taxon>
        <taxon>Bivalvia</taxon>
        <taxon>Autobranchia</taxon>
        <taxon>Pteriomorphia</taxon>
        <taxon>Arcoida</taxon>
        <taxon>Arcoidea</taxon>
        <taxon>Arcidae</taxon>
        <taxon>Tegillarca</taxon>
    </lineage>
</organism>
<proteinExistence type="predicted"/>
<evidence type="ECO:0000313" key="2">
    <source>
        <dbReference type="EMBL" id="KAJ8315786.1"/>
    </source>
</evidence>
<protein>
    <recommendedName>
        <fullName evidence="4">Transmembrane protein</fullName>
    </recommendedName>
</protein>
<keyword evidence="1" id="KW-0812">Transmembrane</keyword>
<feature type="transmembrane region" description="Helical" evidence="1">
    <location>
        <begin position="59"/>
        <end position="82"/>
    </location>
</feature>
<evidence type="ECO:0000313" key="3">
    <source>
        <dbReference type="Proteomes" id="UP001217089"/>
    </source>
</evidence>
<feature type="transmembrane region" description="Helical" evidence="1">
    <location>
        <begin position="21"/>
        <end position="39"/>
    </location>
</feature>
<dbReference type="Proteomes" id="UP001217089">
    <property type="component" value="Unassembled WGS sequence"/>
</dbReference>
<sequence length="177" mass="20984">MKCYILVNMFIFVIQFYNQKFSYFLILYCLFWSFYSLLLNVFDFDNSCHAQVTHFLFNFIYNFLPSIFSLKYIAIVVSKSVLNFINKQKISVNKNVSKHKQKSVTKKRVLVNNKSKHKQKSVTKNCVLVNNKSKHKQKSVTKKRVLVNIKCNRKQKGVPEKRKIVNIQFKVSINKKV</sequence>
<name>A0ABQ9FER0_TEGGR</name>
<keyword evidence="1" id="KW-0472">Membrane</keyword>
<reference evidence="2 3" key="1">
    <citation type="submission" date="2022-12" db="EMBL/GenBank/DDBJ databases">
        <title>Chromosome-level genome of Tegillarca granosa.</title>
        <authorList>
            <person name="Kim J."/>
        </authorList>
    </citation>
    <scope>NUCLEOTIDE SEQUENCE [LARGE SCALE GENOMIC DNA]</scope>
    <source>
        <strain evidence="2">Teg-2019</strain>
        <tissue evidence="2">Adductor muscle</tissue>
    </source>
</reference>
<comment type="caution">
    <text evidence="2">The sequence shown here is derived from an EMBL/GenBank/DDBJ whole genome shotgun (WGS) entry which is preliminary data.</text>
</comment>
<evidence type="ECO:0000256" key="1">
    <source>
        <dbReference type="SAM" id="Phobius"/>
    </source>
</evidence>
<gene>
    <name evidence="2" type="ORF">KUTeg_007936</name>
</gene>